<sequence length="150" mass="16560">MNWMILPFKRYAEFSGRSRRKEYWMFALLNIIVTMVLMIAAFSGLPAINPNDPMALASAFGALFTGLFGMLLGIWILAVIIPSLAVTVRRFHDRDMSGWWYLGFVVAGLIPYIGFIASIALIVLMALPGTNGPNRFGADPKNPSNADVFA</sequence>
<proteinExistence type="predicted"/>
<accession>A0A420EQK7</accession>
<keyword evidence="1" id="KW-0472">Membrane</keyword>
<gene>
    <name evidence="2" type="ORF">D6851_00120</name>
</gene>
<evidence type="ECO:0000313" key="3">
    <source>
        <dbReference type="Proteomes" id="UP000284395"/>
    </source>
</evidence>
<keyword evidence="1" id="KW-1133">Transmembrane helix</keyword>
<dbReference type="Pfam" id="PF05656">
    <property type="entry name" value="DUF805"/>
    <property type="match status" value="1"/>
</dbReference>
<dbReference type="PANTHER" id="PTHR34980:SF2">
    <property type="entry name" value="INNER MEMBRANE PROTEIN YHAH-RELATED"/>
    <property type="match status" value="1"/>
</dbReference>
<reference evidence="2 3" key="1">
    <citation type="submission" date="2018-09" db="EMBL/GenBank/DDBJ databases">
        <title>Altererythrobacter spongiae sp. nov., isolated from a marine sponge.</title>
        <authorList>
            <person name="Zhuang L."/>
            <person name="Luo L."/>
        </authorList>
    </citation>
    <scope>NUCLEOTIDE SEQUENCE [LARGE SCALE GENOMIC DNA]</scope>
    <source>
        <strain evidence="2 3">HN-Y73</strain>
    </source>
</reference>
<evidence type="ECO:0000256" key="1">
    <source>
        <dbReference type="SAM" id="Phobius"/>
    </source>
</evidence>
<keyword evidence="3" id="KW-1185">Reference proteome</keyword>
<dbReference type="GO" id="GO:0005886">
    <property type="term" value="C:plasma membrane"/>
    <property type="evidence" value="ECO:0007669"/>
    <property type="project" value="TreeGrafter"/>
</dbReference>
<dbReference type="AlphaFoldDB" id="A0A420EQK7"/>
<name>A0A420EQK7_9SPHN</name>
<comment type="caution">
    <text evidence="2">The sequence shown here is derived from an EMBL/GenBank/DDBJ whole genome shotgun (WGS) entry which is preliminary data.</text>
</comment>
<protein>
    <submittedName>
        <fullName evidence="2">DUF805 domain-containing protein</fullName>
    </submittedName>
</protein>
<keyword evidence="1" id="KW-0812">Transmembrane</keyword>
<feature type="transmembrane region" description="Helical" evidence="1">
    <location>
        <begin position="99"/>
        <end position="127"/>
    </location>
</feature>
<dbReference type="Proteomes" id="UP000284395">
    <property type="component" value="Unassembled WGS sequence"/>
</dbReference>
<dbReference type="InterPro" id="IPR008523">
    <property type="entry name" value="DUF805"/>
</dbReference>
<feature type="transmembrane region" description="Helical" evidence="1">
    <location>
        <begin position="54"/>
        <end position="87"/>
    </location>
</feature>
<dbReference type="EMBL" id="RAPF01000001">
    <property type="protein sequence ID" value="RKF22968.1"/>
    <property type="molecule type" value="Genomic_DNA"/>
</dbReference>
<feature type="transmembrane region" description="Helical" evidence="1">
    <location>
        <begin position="23"/>
        <end position="48"/>
    </location>
</feature>
<dbReference type="PANTHER" id="PTHR34980">
    <property type="entry name" value="INNER MEMBRANE PROTEIN-RELATED-RELATED"/>
    <property type="match status" value="1"/>
</dbReference>
<evidence type="ECO:0000313" key="2">
    <source>
        <dbReference type="EMBL" id="RKF22968.1"/>
    </source>
</evidence>
<organism evidence="2 3">
    <name type="scientific">Altericroceibacterium spongiae</name>
    <dbReference type="NCBI Taxonomy" id="2320269"/>
    <lineage>
        <taxon>Bacteria</taxon>
        <taxon>Pseudomonadati</taxon>
        <taxon>Pseudomonadota</taxon>
        <taxon>Alphaproteobacteria</taxon>
        <taxon>Sphingomonadales</taxon>
        <taxon>Erythrobacteraceae</taxon>
        <taxon>Altericroceibacterium</taxon>
    </lineage>
</organism>
<dbReference type="OrthoDB" id="9812349at2"/>